<proteinExistence type="predicted"/>
<protein>
    <submittedName>
        <fullName evidence="1">Uncharacterized protein</fullName>
    </submittedName>
</protein>
<dbReference type="EMBL" id="CP113520">
    <property type="protein sequence ID" value="WAJ26186.1"/>
    <property type="molecule type" value="Genomic_DNA"/>
</dbReference>
<gene>
    <name evidence="1" type="ORF">OXU80_14830</name>
</gene>
<reference evidence="1" key="1">
    <citation type="submission" date="2022-11" db="EMBL/GenBank/DDBJ databases">
        <title>beta-Carotene-producing bacterium, Jeongeuplla avenae sp. nov., alleviates the salt stress of Arabidopsis seedlings.</title>
        <authorList>
            <person name="Jiang L."/>
            <person name="Lee J."/>
        </authorList>
    </citation>
    <scope>NUCLEOTIDE SEQUENCE</scope>
    <source>
        <strain evidence="1">DY_R2A_6</strain>
    </source>
</reference>
<name>A0ACD4NHA6_9HYPH</name>
<organism evidence="1 2">
    <name type="scientific">Antarcticirhabdus aurantiaca</name>
    <dbReference type="NCBI Taxonomy" id="2606717"/>
    <lineage>
        <taxon>Bacteria</taxon>
        <taxon>Pseudomonadati</taxon>
        <taxon>Pseudomonadota</taxon>
        <taxon>Alphaproteobacteria</taxon>
        <taxon>Hyphomicrobiales</taxon>
        <taxon>Aurantimonadaceae</taxon>
        <taxon>Antarcticirhabdus</taxon>
    </lineage>
</organism>
<keyword evidence="2" id="KW-1185">Reference proteome</keyword>
<sequence length="213" mass="22413">MKNLIAAALFCASLSACVTAQPDVALQPVARGPSPEEVRNDNHCRGLLMQPGTFVYVQCRLAMDGTQLKQERQFRARLESVGGPLTPDVENAMRADVICNFNEASKLSQQVGDAQALAYQALGKCRRQRGVLERTVATWLPGRFDALATYEQDAVGRNVTTINEARAFPTTPPPGAMAAAGAPGPGGMPGAGAPQPVGGPAVPVGQLAPMRAY</sequence>
<evidence type="ECO:0000313" key="1">
    <source>
        <dbReference type="EMBL" id="WAJ26186.1"/>
    </source>
</evidence>
<dbReference type="Proteomes" id="UP001163223">
    <property type="component" value="Chromosome"/>
</dbReference>
<accession>A0ACD4NHA6</accession>
<evidence type="ECO:0000313" key="2">
    <source>
        <dbReference type="Proteomes" id="UP001163223"/>
    </source>
</evidence>